<organism evidence="9 10">
    <name type="scientific">Microvirga brassicacearum</name>
    <dbReference type="NCBI Taxonomy" id="2580413"/>
    <lineage>
        <taxon>Bacteria</taxon>
        <taxon>Pseudomonadati</taxon>
        <taxon>Pseudomonadota</taxon>
        <taxon>Alphaproteobacteria</taxon>
        <taxon>Hyphomicrobiales</taxon>
        <taxon>Methylobacteriaceae</taxon>
        <taxon>Microvirga</taxon>
    </lineage>
</organism>
<keyword evidence="10" id="KW-1185">Reference proteome</keyword>
<feature type="transmembrane region" description="Helical" evidence="8">
    <location>
        <begin position="194"/>
        <end position="219"/>
    </location>
</feature>
<dbReference type="InterPro" id="IPR002781">
    <property type="entry name" value="TM_pro_TauE-like"/>
</dbReference>
<keyword evidence="6 8" id="KW-1133">Transmembrane helix</keyword>
<comment type="similarity">
    <text evidence="2 8">Belongs to the 4-toluene sulfonate uptake permease (TSUP) (TC 2.A.102) family.</text>
</comment>
<dbReference type="Proteomes" id="UP000325684">
    <property type="component" value="Unassembled WGS sequence"/>
</dbReference>
<dbReference type="PANTHER" id="PTHR30269:SF0">
    <property type="entry name" value="MEMBRANE TRANSPORTER PROTEIN YFCA-RELATED"/>
    <property type="match status" value="1"/>
</dbReference>
<name>A0A5N3PF84_9HYPH</name>
<reference evidence="9 10" key="1">
    <citation type="journal article" date="2019" name="Microorganisms">
        <title>Genome Insights into the Novel Species Microvirga brassicacearum, a Rapeseed Endophyte with Biotechnological Potential.</title>
        <authorList>
            <person name="Jimenez-Gomez A."/>
            <person name="Saati-Santamaria Z."/>
            <person name="Igual J.M."/>
            <person name="Rivas R."/>
            <person name="Mateos P.F."/>
            <person name="Garcia-Fraile P."/>
        </authorList>
    </citation>
    <scope>NUCLEOTIDE SEQUENCE [LARGE SCALE GENOMIC DNA]</scope>
    <source>
        <strain evidence="9 10">CDVBN77</strain>
    </source>
</reference>
<dbReference type="Pfam" id="PF01925">
    <property type="entry name" value="TauE"/>
    <property type="match status" value="1"/>
</dbReference>
<evidence type="ECO:0000313" key="9">
    <source>
        <dbReference type="EMBL" id="KAB0268402.1"/>
    </source>
</evidence>
<feature type="transmembrane region" description="Helical" evidence="8">
    <location>
        <begin position="78"/>
        <end position="99"/>
    </location>
</feature>
<dbReference type="OrthoDB" id="554695at2"/>
<evidence type="ECO:0000256" key="5">
    <source>
        <dbReference type="ARBA" id="ARBA00022692"/>
    </source>
</evidence>
<proteinExistence type="inferred from homology"/>
<keyword evidence="3" id="KW-0813">Transport</keyword>
<evidence type="ECO:0000256" key="8">
    <source>
        <dbReference type="RuleBase" id="RU363041"/>
    </source>
</evidence>
<accession>A0A5N3PF84</accession>
<keyword evidence="5 8" id="KW-0812">Transmembrane</keyword>
<evidence type="ECO:0000256" key="2">
    <source>
        <dbReference type="ARBA" id="ARBA00009142"/>
    </source>
</evidence>
<dbReference type="RefSeq" id="WP_150942584.1">
    <property type="nucleotide sequence ID" value="NZ_VCMV01000006.1"/>
</dbReference>
<evidence type="ECO:0000256" key="7">
    <source>
        <dbReference type="ARBA" id="ARBA00023136"/>
    </source>
</evidence>
<sequence length="263" mass="27442">MGDIGIDMLAALAAISLLAGFVDSIAGGGGLLTVPALMLAGLDPAQAIATNKVQGSFAAASATWTFGRKGLIQWRQAWRFALIAFVSGIAGALCVQFLPRPVLEILIPVLLIVIAFYFALSRKVQDADASARMTSLAFGLTAPVAIGFYDGIFGPGAGSFYMLAFVMLLGYGVVRATAHTKLLNLASNLGSLMLYSATGTVVWPLGLVMAGASLIGAQIGSRVAMRFGVRIIRPLLVAVSSLMALRLLLDPANPWRQGLAALF</sequence>
<dbReference type="AlphaFoldDB" id="A0A5N3PF84"/>
<dbReference type="EMBL" id="VCMV01000006">
    <property type="protein sequence ID" value="KAB0268402.1"/>
    <property type="molecule type" value="Genomic_DNA"/>
</dbReference>
<keyword evidence="4 8" id="KW-1003">Cell membrane</keyword>
<feature type="transmembrane region" description="Helical" evidence="8">
    <location>
        <begin position="158"/>
        <end position="174"/>
    </location>
</feature>
<dbReference type="GO" id="GO:0005886">
    <property type="term" value="C:plasma membrane"/>
    <property type="evidence" value="ECO:0007669"/>
    <property type="project" value="UniProtKB-SubCell"/>
</dbReference>
<keyword evidence="7 8" id="KW-0472">Membrane</keyword>
<dbReference type="InterPro" id="IPR052017">
    <property type="entry name" value="TSUP"/>
</dbReference>
<evidence type="ECO:0000313" key="10">
    <source>
        <dbReference type="Proteomes" id="UP000325684"/>
    </source>
</evidence>
<comment type="caution">
    <text evidence="9">The sequence shown here is derived from an EMBL/GenBank/DDBJ whole genome shotgun (WGS) entry which is preliminary data.</text>
</comment>
<evidence type="ECO:0000256" key="4">
    <source>
        <dbReference type="ARBA" id="ARBA00022475"/>
    </source>
</evidence>
<protein>
    <recommendedName>
        <fullName evidence="8">Probable membrane transporter protein</fullName>
    </recommendedName>
</protein>
<evidence type="ECO:0000256" key="3">
    <source>
        <dbReference type="ARBA" id="ARBA00022448"/>
    </source>
</evidence>
<dbReference type="PANTHER" id="PTHR30269">
    <property type="entry name" value="TRANSMEMBRANE PROTEIN YFCA"/>
    <property type="match status" value="1"/>
</dbReference>
<gene>
    <name evidence="9" type="ORF">FEZ63_05245</name>
</gene>
<feature type="transmembrane region" description="Helical" evidence="8">
    <location>
        <begin position="105"/>
        <end position="121"/>
    </location>
</feature>
<evidence type="ECO:0000256" key="1">
    <source>
        <dbReference type="ARBA" id="ARBA00004651"/>
    </source>
</evidence>
<feature type="transmembrane region" description="Helical" evidence="8">
    <location>
        <begin position="231"/>
        <end position="249"/>
    </location>
</feature>
<comment type="subcellular location">
    <subcellularLocation>
        <location evidence="1 8">Cell membrane</location>
        <topology evidence="1 8">Multi-pass membrane protein</topology>
    </subcellularLocation>
</comment>
<evidence type="ECO:0000256" key="6">
    <source>
        <dbReference type="ARBA" id="ARBA00022989"/>
    </source>
</evidence>